<evidence type="ECO:0000313" key="3">
    <source>
        <dbReference type="Proteomes" id="UP000321723"/>
    </source>
</evidence>
<sequence length="108" mass="11668">MDCRGMGPLVSRLDHLTASPFGGAARVVILDGTATDTGRVNWTLGLTDLAGRPLGHHHLHMPEEAEVLHVTQRYLEVGGLTVQGDWVASPDLVRPRYYGRVLATSGLN</sequence>
<evidence type="ECO:0000313" key="4">
    <source>
        <dbReference type="Proteomes" id="UP000564629"/>
    </source>
</evidence>
<evidence type="ECO:0000313" key="2">
    <source>
        <dbReference type="EMBL" id="MBB5472469.1"/>
    </source>
</evidence>
<dbReference type="Proteomes" id="UP000321723">
    <property type="component" value="Unassembled WGS sequence"/>
</dbReference>
<keyword evidence="3" id="KW-1185">Reference proteome</keyword>
<dbReference type="EMBL" id="JACHDN010000001">
    <property type="protein sequence ID" value="MBB5472469.1"/>
    <property type="molecule type" value="Genomic_DNA"/>
</dbReference>
<name>A0A511FDR4_9CELL</name>
<dbReference type="AlphaFoldDB" id="A0A511FDR4"/>
<comment type="caution">
    <text evidence="1">The sequence shown here is derived from an EMBL/GenBank/DDBJ whole genome shotgun (WGS) entry which is preliminary data.</text>
</comment>
<reference evidence="2 4" key="2">
    <citation type="submission" date="2020-08" db="EMBL/GenBank/DDBJ databases">
        <title>Sequencing the genomes of 1000 actinobacteria strains.</title>
        <authorList>
            <person name="Klenk H.-P."/>
        </authorList>
    </citation>
    <scope>NUCLEOTIDE SEQUENCE [LARGE SCALE GENOMIC DNA]</scope>
    <source>
        <strain evidence="2 4">DSM 9581</strain>
    </source>
</reference>
<dbReference type="OrthoDB" id="3779937at2"/>
<reference evidence="1 3" key="1">
    <citation type="submission" date="2019-07" db="EMBL/GenBank/DDBJ databases">
        <title>Whole genome shotgun sequence of Cellulomonas hominis NBRC 16055.</title>
        <authorList>
            <person name="Hosoyama A."/>
            <person name="Uohara A."/>
            <person name="Ohji S."/>
            <person name="Ichikawa N."/>
        </authorList>
    </citation>
    <scope>NUCLEOTIDE SEQUENCE [LARGE SCALE GENOMIC DNA]</scope>
    <source>
        <strain evidence="1 3">NBRC 16055</strain>
    </source>
</reference>
<dbReference type="EMBL" id="BJVQ01000037">
    <property type="protein sequence ID" value="GEL47386.1"/>
    <property type="molecule type" value="Genomic_DNA"/>
</dbReference>
<gene>
    <name evidence="1" type="ORF">CHO01_25020</name>
    <name evidence="2" type="ORF">HNR08_001205</name>
</gene>
<protein>
    <submittedName>
        <fullName evidence="1">Uncharacterized protein</fullName>
    </submittedName>
</protein>
<evidence type="ECO:0000313" key="1">
    <source>
        <dbReference type="EMBL" id="GEL47386.1"/>
    </source>
</evidence>
<dbReference type="Proteomes" id="UP000564629">
    <property type="component" value="Unassembled WGS sequence"/>
</dbReference>
<proteinExistence type="predicted"/>
<organism evidence="1 3">
    <name type="scientific">Cellulomonas hominis</name>
    <dbReference type="NCBI Taxonomy" id="156981"/>
    <lineage>
        <taxon>Bacteria</taxon>
        <taxon>Bacillati</taxon>
        <taxon>Actinomycetota</taxon>
        <taxon>Actinomycetes</taxon>
        <taxon>Micrococcales</taxon>
        <taxon>Cellulomonadaceae</taxon>
        <taxon>Cellulomonas</taxon>
    </lineage>
</organism>
<accession>A0A511FDR4</accession>
<dbReference type="RefSeq" id="WP_146838452.1">
    <property type="nucleotide sequence ID" value="NZ_BJVQ01000037.1"/>
</dbReference>